<evidence type="ECO:0008006" key="3">
    <source>
        <dbReference type="Google" id="ProtNLM"/>
    </source>
</evidence>
<evidence type="ECO:0000313" key="1">
    <source>
        <dbReference type="EMBL" id="QCB93173.1"/>
    </source>
</evidence>
<dbReference type="AlphaFoldDB" id="A0A4P7SKV6"/>
<dbReference type="RefSeq" id="WP_135974606.1">
    <property type="nucleotide sequence ID" value="NZ_CP039291.1"/>
</dbReference>
<gene>
    <name evidence="1" type="ORF">E5225_06000</name>
</gene>
<protein>
    <recommendedName>
        <fullName evidence="3">Fis family transcriptional regulator</fullName>
    </recommendedName>
</protein>
<accession>A0A4P7SKV6</accession>
<dbReference type="OrthoDB" id="3827359at2"/>
<organism evidence="1 2">
    <name type="scientific">Cellulomonas shaoxiangyii</name>
    <dbReference type="NCBI Taxonomy" id="2566013"/>
    <lineage>
        <taxon>Bacteria</taxon>
        <taxon>Bacillati</taxon>
        <taxon>Actinomycetota</taxon>
        <taxon>Actinomycetes</taxon>
        <taxon>Micrococcales</taxon>
        <taxon>Cellulomonadaceae</taxon>
        <taxon>Cellulomonas</taxon>
    </lineage>
</organism>
<dbReference type="Proteomes" id="UP000296469">
    <property type="component" value="Chromosome"/>
</dbReference>
<reference evidence="1 2" key="1">
    <citation type="submission" date="2019-04" db="EMBL/GenBank/DDBJ databases">
        <title>Isolation and identification of Cellulomonas shaoxiangyii sp. Nov. isolated from feces of the Tibetan antelopes (Pantholops hodgsonii) in the Qinghai-Tibet plateau of China.</title>
        <authorList>
            <person name="Tian Z."/>
        </authorList>
    </citation>
    <scope>NUCLEOTIDE SEQUENCE [LARGE SCALE GENOMIC DNA]</scope>
    <source>
        <strain evidence="1 2">Z28</strain>
    </source>
</reference>
<sequence>MRWERLFADLESQLAAGAAEQGRWDVADLVRAERAQVRLLDRVRAALGTRVRVDLADAGEPLAGELLEAGADWLLLGVTPHRRALVPLAAVDTLTGLPGAVAPPAGRVESRLGLGHVLRALARDRASVAVRTRGGAFGGRVERVGADHVEFLPEPAGAGCATVPFAALCAVVSS</sequence>
<dbReference type="KEGG" id="celz:E5225_06000"/>
<evidence type="ECO:0000313" key="2">
    <source>
        <dbReference type="Proteomes" id="UP000296469"/>
    </source>
</evidence>
<dbReference type="EMBL" id="CP039291">
    <property type="protein sequence ID" value="QCB93173.1"/>
    <property type="molecule type" value="Genomic_DNA"/>
</dbReference>
<name>A0A4P7SKV6_9CELL</name>
<keyword evidence="2" id="KW-1185">Reference proteome</keyword>
<proteinExistence type="predicted"/>